<feature type="domain" description="Strictosidine synthase conserved region" evidence="5">
    <location>
        <begin position="193"/>
        <end position="290"/>
    </location>
</feature>
<dbReference type="SUPFAM" id="SSF63829">
    <property type="entry name" value="Calcium-dependent phosphotriesterase"/>
    <property type="match status" value="1"/>
</dbReference>
<gene>
    <name evidence="6" type="ORF">PPL_01785</name>
</gene>
<dbReference type="InParanoid" id="D3B0G8"/>
<keyword evidence="2" id="KW-0597">Phosphoprotein</keyword>
<dbReference type="PANTHER" id="PTHR10426:SF88">
    <property type="entry name" value="ADIPOCYTE PLASMA MEMBRANE-ASSOCIATED PROTEIN HEMOMUCIN-RELATED"/>
    <property type="match status" value="1"/>
</dbReference>
<dbReference type="InterPro" id="IPR011042">
    <property type="entry name" value="6-blade_b-propeller_TolB-like"/>
</dbReference>
<dbReference type="AlphaFoldDB" id="D3B0G8"/>
<keyword evidence="3" id="KW-0325">Glycoprotein</keyword>
<keyword evidence="7" id="KW-1185">Reference proteome</keyword>
<dbReference type="GO" id="GO:0012505">
    <property type="term" value="C:endomembrane system"/>
    <property type="evidence" value="ECO:0007669"/>
    <property type="project" value="TreeGrafter"/>
</dbReference>
<dbReference type="Proteomes" id="UP000001396">
    <property type="component" value="Unassembled WGS sequence"/>
</dbReference>
<evidence type="ECO:0000313" key="6">
    <source>
        <dbReference type="EMBL" id="EFA84792.1"/>
    </source>
</evidence>
<protein>
    <recommendedName>
        <fullName evidence="5">Strictosidine synthase conserved region domain-containing protein</fullName>
    </recommendedName>
</protein>
<evidence type="ECO:0000256" key="3">
    <source>
        <dbReference type="ARBA" id="ARBA00023180"/>
    </source>
</evidence>
<sequence>MNLTMTKTKSNTTSTTKPKPSFGSLILITSILIGLFLSFFPPYTIFSLVFYPDIEILPFRPHPVPDLSAITRSLDNHLILLHLGEDVHGPESIAFNSNGDLYFSTKNGGIRFIKSPLANGFVDLQVQPGLKGVKLESYPAINTGGRPLGLDFDADDNLVVVDPVKGLLKANKVTGEISLLTTSVNGSTLNFMNDVTVNRQDGTIYFTNSISYAPVFGNKGEWVTEGPSKYACMSMESVGKLISYNPITRQTKVLLDNIAYANGVSLDENAESVYIAETCKYRVLRYWLVGPKAGRTDVVINNLPGFPDGLEVGPNNRLFVSLFSMRSPFLDMIHQYPAVKRTFLSIPYLYTIFDKLNAAVLIADSNTGEFMELLKSSTNKISSTYFKDNMLYIGSK</sequence>
<dbReference type="GO" id="GO:0016787">
    <property type="term" value="F:hydrolase activity"/>
    <property type="evidence" value="ECO:0007669"/>
    <property type="project" value="TreeGrafter"/>
</dbReference>
<evidence type="ECO:0000256" key="1">
    <source>
        <dbReference type="ARBA" id="ARBA00009191"/>
    </source>
</evidence>
<accession>D3B0G8</accession>
<comment type="caution">
    <text evidence="6">The sequence shown here is derived from an EMBL/GenBank/DDBJ whole genome shotgun (WGS) entry which is preliminary data.</text>
</comment>
<dbReference type="EMBL" id="ADBJ01000008">
    <property type="protein sequence ID" value="EFA84792.1"/>
    <property type="molecule type" value="Genomic_DNA"/>
</dbReference>
<organism evidence="6 7">
    <name type="scientific">Heterostelium pallidum (strain ATCC 26659 / Pp 5 / PN500)</name>
    <name type="common">Cellular slime mold</name>
    <name type="synonym">Polysphondylium pallidum</name>
    <dbReference type="NCBI Taxonomy" id="670386"/>
    <lineage>
        <taxon>Eukaryota</taxon>
        <taxon>Amoebozoa</taxon>
        <taxon>Evosea</taxon>
        <taxon>Eumycetozoa</taxon>
        <taxon>Dictyostelia</taxon>
        <taxon>Acytosteliales</taxon>
        <taxon>Acytosteliaceae</taxon>
        <taxon>Heterostelium</taxon>
    </lineage>
</organism>
<comment type="similarity">
    <text evidence="1">Belongs to the strictosidine synthase family.</text>
</comment>
<dbReference type="RefSeq" id="XP_020436903.1">
    <property type="nucleotide sequence ID" value="XM_020572786.1"/>
</dbReference>
<keyword evidence="4" id="KW-0812">Transmembrane</keyword>
<dbReference type="PANTHER" id="PTHR10426">
    <property type="entry name" value="STRICTOSIDINE SYNTHASE-RELATED"/>
    <property type="match status" value="1"/>
</dbReference>
<evidence type="ECO:0000256" key="2">
    <source>
        <dbReference type="ARBA" id="ARBA00022553"/>
    </source>
</evidence>
<dbReference type="OMA" id="YKGMFNI"/>
<evidence type="ECO:0000259" key="5">
    <source>
        <dbReference type="Pfam" id="PF03088"/>
    </source>
</evidence>
<name>D3B0G8_HETP5</name>
<dbReference type="Pfam" id="PF20067">
    <property type="entry name" value="SSL_N"/>
    <property type="match status" value="1"/>
</dbReference>
<evidence type="ECO:0000256" key="4">
    <source>
        <dbReference type="SAM" id="Phobius"/>
    </source>
</evidence>
<evidence type="ECO:0000313" key="7">
    <source>
        <dbReference type="Proteomes" id="UP000001396"/>
    </source>
</evidence>
<dbReference type="Gene3D" id="2.120.10.30">
    <property type="entry name" value="TolB, C-terminal domain"/>
    <property type="match status" value="1"/>
</dbReference>
<reference evidence="6 7" key="1">
    <citation type="journal article" date="2011" name="Genome Res.">
        <title>Phylogeny-wide analysis of social amoeba genomes highlights ancient origins for complex intercellular communication.</title>
        <authorList>
            <person name="Heidel A.J."/>
            <person name="Lawal H.M."/>
            <person name="Felder M."/>
            <person name="Schilde C."/>
            <person name="Helps N.R."/>
            <person name="Tunggal B."/>
            <person name="Rivero F."/>
            <person name="John U."/>
            <person name="Schleicher M."/>
            <person name="Eichinger L."/>
            <person name="Platzer M."/>
            <person name="Noegel A.A."/>
            <person name="Schaap P."/>
            <person name="Gloeckner G."/>
        </authorList>
    </citation>
    <scope>NUCLEOTIDE SEQUENCE [LARGE SCALE GENOMIC DNA]</scope>
    <source>
        <strain evidence="7">ATCC 26659 / Pp 5 / PN500</strain>
    </source>
</reference>
<dbReference type="GeneID" id="31357312"/>
<proteinExistence type="inferred from homology"/>
<dbReference type="InterPro" id="IPR018119">
    <property type="entry name" value="Strictosidine_synth_cons-reg"/>
</dbReference>
<dbReference type="FunCoup" id="D3B0G8">
    <property type="interactions" value="1"/>
</dbReference>
<feature type="transmembrane region" description="Helical" evidence="4">
    <location>
        <begin position="21"/>
        <end position="40"/>
    </location>
</feature>
<keyword evidence="4" id="KW-0472">Membrane</keyword>
<dbReference type="Pfam" id="PF03088">
    <property type="entry name" value="Str_synth"/>
    <property type="match status" value="1"/>
</dbReference>
<keyword evidence="4" id="KW-1133">Transmembrane helix</keyword>
<dbReference type="STRING" id="670386.D3B0G8"/>